<dbReference type="GO" id="GO:0003677">
    <property type="term" value="F:DNA binding"/>
    <property type="evidence" value="ECO:0007669"/>
    <property type="project" value="UniProtKB-KW"/>
</dbReference>
<dbReference type="InterPro" id="IPR014710">
    <property type="entry name" value="RmlC-like_jellyroll"/>
</dbReference>
<protein>
    <submittedName>
        <fullName evidence="5">Crp/Fnr family transcriptional regulator</fullName>
    </submittedName>
</protein>
<organism evidence="5 6">
    <name type="scientific">Rhizobium grahamii</name>
    <dbReference type="NCBI Taxonomy" id="1120045"/>
    <lineage>
        <taxon>Bacteria</taxon>
        <taxon>Pseudomonadati</taxon>
        <taxon>Pseudomonadota</taxon>
        <taxon>Alphaproteobacteria</taxon>
        <taxon>Hyphomicrobiales</taxon>
        <taxon>Rhizobiaceae</taxon>
        <taxon>Rhizobium/Agrobacterium group</taxon>
        <taxon>Rhizobium</taxon>
    </lineage>
</organism>
<evidence type="ECO:0000256" key="1">
    <source>
        <dbReference type="ARBA" id="ARBA00023015"/>
    </source>
</evidence>
<proteinExistence type="predicted"/>
<evidence type="ECO:0000313" key="5">
    <source>
        <dbReference type="EMBL" id="QFY62444.1"/>
    </source>
</evidence>
<sequence>MSNRMLASLQDSDLALLAPHLEKVDLPSRYTIAHPDALLEHIYFPDSGIGAVMSVLPDGKRAEAGMFGREGFVPTSTIIGDTMVPYLIEMQVGGSGYRIPIDRMRDATARSSTIQLPFIKFMHVFAVQVSYTALANAKFRVEQRLARWILMCHDRVRSDTLEITHEYIAFLLGIRRPSVTTALHILEGHRLIRSNRGSIVVINRKGLERFTAGCYGLPEREFERLIGA</sequence>
<name>A0A5Q0CD87_9HYPH</name>
<dbReference type="SUPFAM" id="SSF46785">
    <property type="entry name" value="Winged helix' DNA-binding domain"/>
    <property type="match status" value="1"/>
</dbReference>
<evidence type="ECO:0000256" key="2">
    <source>
        <dbReference type="ARBA" id="ARBA00023125"/>
    </source>
</evidence>
<dbReference type="KEGG" id="rgr:FZ934_12260"/>
<dbReference type="Pfam" id="PF13545">
    <property type="entry name" value="HTH_Crp_2"/>
    <property type="match status" value="1"/>
</dbReference>
<keyword evidence="3" id="KW-0804">Transcription</keyword>
<dbReference type="Gene3D" id="2.60.120.10">
    <property type="entry name" value="Jelly Rolls"/>
    <property type="match status" value="1"/>
</dbReference>
<gene>
    <name evidence="5" type="ORF">FZ934_12260</name>
</gene>
<keyword evidence="6" id="KW-1185">Reference proteome</keyword>
<keyword evidence="1" id="KW-0805">Transcription regulation</keyword>
<dbReference type="SUPFAM" id="SSF51206">
    <property type="entry name" value="cAMP-binding domain-like"/>
    <property type="match status" value="1"/>
</dbReference>
<dbReference type="SMART" id="SM00419">
    <property type="entry name" value="HTH_CRP"/>
    <property type="match status" value="1"/>
</dbReference>
<evidence type="ECO:0000256" key="3">
    <source>
        <dbReference type="ARBA" id="ARBA00023163"/>
    </source>
</evidence>
<dbReference type="InterPro" id="IPR036390">
    <property type="entry name" value="WH_DNA-bd_sf"/>
</dbReference>
<dbReference type="OrthoDB" id="7506088at2"/>
<dbReference type="InterPro" id="IPR018490">
    <property type="entry name" value="cNMP-bd_dom_sf"/>
</dbReference>
<dbReference type="AlphaFoldDB" id="A0A5Q0CD87"/>
<evidence type="ECO:0000313" key="6">
    <source>
        <dbReference type="Proteomes" id="UP000326881"/>
    </source>
</evidence>
<evidence type="ECO:0000259" key="4">
    <source>
        <dbReference type="SMART" id="SM00419"/>
    </source>
</evidence>
<feature type="domain" description="HTH crp-type" evidence="4">
    <location>
        <begin position="157"/>
        <end position="203"/>
    </location>
</feature>
<dbReference type="GO" id="GO:0006355">
    <property type="term" value="P:regulation of DNA-templated transcription"/>
    <property type="evidence" value="ECO:0007669"/>
    <property type="project" value="InterPro"/>
</dbReference>
<accession>A0A5Q0CD87</accession>
<dbReference type="EMBL" id="CP043498">
    <property type="protein sequence ID" value="QFY62444.1"/>
    <property type="molecule type" value="Genomic_DNA"/>
</dbReference>
<dbReference type="Proteomes" id="UP000326881">
    <property type="component" value="Chromosome"/>
</dbReference>
<reference evidence="5 6" key="1">
    <citation type="submission" date="2019-08" db="EMBL/GenBank/DDBJ databases">
        <title>Prosopis cineraria nodule microbiome.</title>
        <authorList>
            <person name="Ali R."/>
            <person name="Chaluvadi S.R."/>
            <person name="Wang X."/>
        </authorList>
    </citation>
    <scope>NUCLEOTIDE SEQUENCE [LARGE SCALE GENOMIC DNA]</scope>
    <source>
        <strain evidence="5 6">BG7</strain>
    </source>
</reference>
<dbReference type="InterPro" id="IPR012318">
    <property type="entry name" value="HTH_CRP"/>
</dbReference>
<keyword evidence="2" id="KW-0238">DNA-binding</keyword>